<evidence type="ECO:0000256" key="2">
    <source>
        <dbReference type="ARBA" id="ARBA00022729"/>
    </source>
</evidence>
<evidence type="ECO:0000256" key="1">
    <source>
        <dbReference type="ARBA" id="ARBA00022475"/>
    </source>
</evidence>
<gene>
    <name evidence="6" type="ORF">CSW29_03815</name>
</gene>
<reference evidence="6 7" key="1">
    <citation type="journal article" date="2019" name="Extremophiles">
        <title>Biogeography of thermophiles and predominance of Thermus scotoductus in domestic water heaters.</title>
        <authorList>
            <person name="Wilpiszeski R.L."/>
            <person name="Zhang Z."/>
            <person name="House C.H."/>
        </authorList>
    </citation>
    <scope>NUCLEOTIDE SEQUENCE [LARGE SCALE GENOMIC DNA]</scope>
    <source>
        <strain evidence="6 7">16_S16</strain>
    </source>
</reference>
<evidence type="ECO:0000313" key="7">
    <source>
        <dbReference type="Proteomes" id="UP000288347"/>
    </source>
</evidence>
<sequence length="232" mass="24740">MLKGGLGMRMLAKGASGFLGIGLAISVFVAGCAPTQTSPAPDVQRAQQLQYDGPIQNVAVLNVTDEYRTPREFSEIFGGLIEQGFFKNTYLRSRFNLIERNRLSAVTREQGLALSGLVNPEEQVKLGKLLGAQYILLASLSSLRSQDAGGLSLPGIGGVRGRSVWVTVNLSLVDVESGKVVAKVLKEKNKLVPSAVGLSGAYVGLGVSENVLRDTLKEVVDEALDELVAQIR</sequence>
<keyword evidence="5" id="KW-0449">Lipoprotein</keyword>
<evidence type="ECO:0000313" key="6">
    <source>
        <dbReference type="EMBL" id="RTI01665.1"/>
    </source>
</evidence>
<dbReference type="InterPro" id="IPR005534">
    <property type="entry name" value="Curli_assmbl/transp-comp_CsgG"/>
</dbReference>
<evidence type="ECO:0000256" key="3">
    <source>
        <dbReference type="ARBA" id="ARBA00023136"/>
    </source>
</evidence>
<dbReference type="PANTHER" id="PTHR41164">
    <property type="entry name" value="CURLI PRODUCTION ASSEMBLY/TRANSPORT COMPONENT CSGG"/>
    <property type="match status" value="1"/>
</dbReference>
<keyword evidence="2" id="KW-0732">Signal</keyword>
<dbReference type="Proteomes" id="UP000288347">
    <property type="component" value="Unassembled WGS sequence"/>
</dbReference>
<dbReference type="EMBL" id="PEMH01000091">
    <property type="protein sequence ID" value="RTI01665.1"/>
    <property type="molecule type" value="Genomic_DNA"/>
</dbReference>
<proteinExistence type="predicted"/>
<name>A0A430UIB3_THESC</name>
<evidence type="ECO:0000256" key="5">
    <source>
        <dbReference type="ARBA" id="ARBA00023288"/>
    </source>
</evidence>
<keyword evidence="1" id="KW-1003">Cell membrane</keyword>
<accession>A0A430UIB3</accession>
<dbReference type="Pfam" id="PF03783">
    <property type="entry name" value="CsgG"/>
    <property type="match status" value="1"/>
</dbReference>
<comment type="caution">
    <text evidence="6">The sequence shown here is derived from an EMBL/GenBank/DDBJ whole genome shotgun (WGS) entry which is preliminary data.</text>
</comment>
<keyword evidence="4" id="KW-0564">Palmitate</keyword>
<evidence type="ECO:0008006" key="8">
    <source>
        <dbReference type="Google" id="ProtNLM"/>
    </source>
</evidence>
<keyword evidence="3" id="KW-0472">Membrane</keyword>
<dbReference type="AlphaFoldDB" id="A0A430UIB3"/>
<organism evidence="6 7">
    <name type="scientific">Thermus scotoductus</name>
    <dbReference type="NCBI Taxonomy" id="37636"/>
    <lineage>
        <taxon>Bacteria</taxon>
        <taxon>Thermotogati</taxon>
        <taxon>Deinococcota</taxon>
        <taxon>Deinococci</taxon>
        <taxon>Thermales</taxon>
        <taxon>Thermaceae</taxon>
        <taxon>Thermus</taxon>
    </lineage>
</organism>
<evidence type="ECO:0000256" key="4">
    <source>
        <dbReference type="ARBA" id="ARBA00023139"/>
    </source>
</evidence>
<dbReference type="PANTHER" id="PTHR41164:SF1">
    <property type="entry name" value="CURLI PRODUCTION ASSEMBLY_TRANSPORT COMPONENT CSGG"/>
    <property type="match status" value="1"/>
</dbReference>
<dbReference type="Gene3D" id="3.40.50.10610">
    <property type="entry name" value="ABC-type transport auxiliary lipoprotein component"/>
    <property type="match status" value="1"/>
</dbReference>
<dbReference type="PROSITE" id="PS51257">
    <property type="entry name" value="PROKAR_LIPOPROTEIN"/>
    <property type="match status" value="1"/>
</dbReference>
<protein>
    <recommendedName>
        <fullName evidence="8">Curli production assembly/transport component CsgG</fullName>
    </recommendedName>
</protein>
<dbReference type="GO" id="GO:0030288">
    <property type="term" value="C:outer membrane-bounded periplasmic space"/>
    <property type="evidence" value="ECO:0007669"/>
    <property type="project" value="InterPro"/>
</dbReference>